<dbReference type="GeneID" id="99767149"/>
<sequence>MGKIFTALALATTMYWPATALAASDQDIPGRGLSKAEVRAQFGEPRHTRPSVGKPPITRWDYDGFSVYFENDTSLHSVREKERAPAAEPSPAGDAPGEASEAHSTLEAEVGISPANGEEPPTEEEEQETNIEVETFDPPRNKEEEDDEASSESDSAPGSTAVRAKAESAEERAEKDSDERAEEDADDDTRERTDDGASDDAAEGDKASDGRFRFDPATGRIVVDDPREDQDSD</sequence>
<proteinExistence type="predicted"/>
<feature type="compositionally biased region" description="Basic and acidic residues" evidence="1">
    <location>
        <begin position="164"/>
        <end position="178"/>
    </location>
</feature>
<organism evidence="3 4">
    <name type="scientific">Alloalcanivorax venustensis ISO4</name>
    <dbReference type="NCBI Taxonomy" id="1177184"/>
    <lineage>
        <taxon>Bacteria</taxon>
        <taxon>Pseudomonadati</taxon>
        <taxon>Pseudomonadota</taxon>
        <taxon>Gammaproteobacteria</taxon>
        <taxon>Oceanospirillales</taxon>
        <taxon>Alcanivoracaceae</taxon>
        <taxon>Alloalcanivorax</taxon>
    </lineage>
</organism>
<feature type="signal peptide" evidence="2">
    <location>
        <begin position="1"/>
        <end position="22"/>
    </location>
</feature>
<protein>
    <recommendedName>
        <fullName evidence="5">Lipoprotein SmpA/OmlA domain-containing protein</fullName>
    </recommendedName>
</protein>
<dbReference type="EMBL" id="ARXR01000016">
    <property type="protein sequence ID" value="MBF5053423.1"/>
    <property type="molecule type" value="Genomic_DNA"/>
</dbReference>
<evidence type="ECO:0000313" key="4">
    <source>
        <dbReference type="Proteomes" id="UP000644441"/>
    </source>
</evidence>
<dbReference type="Proteomes" id="UP000644441">
    <property type="component" value="Unassembled WGS sequence"/>
</dbReference>
<keyword evidence="2" id="KW-0732">Signal</keyword>
<feature type="compositionally biased region" description="Basic and acidic residues" evidence="1">
    <location>
        <begin position="203"/>
        <end position="214"/>
    </location>
</feature>
<gene>
    <name evidence="3" type="ORF">ISO4_02025</name>
</gene>
<feature type="region of interest" description="Disordered" evidence="1">
    <location>
        <begin position="76"/>
        <end position="233"/>
    </location>
</feature>
<evidence type="ECO:0008006" key="5">
    <source>
        <dbReference type="Google" id="ProtNLM"/>
    </source>
</evidence>
<feature type="compositionally biased region" description="Acidic residues" evidence="1">
    <location>
        <begin position="179"/>
        <end position="188"/>
    </location>
</feature>
<evidence type="ECO:0000256" key="1">
    <source>
        <dbReference type="SAM" id="MobiDB-lite"/>
    </source>
</evidence>
<keyword evidence="4" id="KW-1185">Reference proteome</keyword>
<reference evidence="3 4" key="1">
    <citation type="submission" date="2012-09" db="EMBL/GenBank/DDBJ databases">
        <title>Genome Sequence of alkane-degrading Bacterium Alcanivorax venustensis ISO4.</title>
        <authorList>
            <person name="Lai Q."/>
            <person name="Shao Z."/>
        </authorList>
    </citation>
    <scope>NUCLEOTIDE SEQUENCE [LARGE SCALE GENOMIC DNA]</scope>
    <source>
        <strain evidence="3 4">ISO4</strain>
    </source>
</reference>
<dbReference type="RefSeq" id="WP_228548052.1">
    <property type="nucleotide sequence ID" value="NZ_ARXR01000016.1"/>
</dbReference>
<evidence type="ECO:0000256" key="2">
    <source>
        <dbReference type="SAM" id="SignalP"/>
    </source>
</evidence>
<feature type="region of interest" description="Disordered" evidence="1">
    <location>
        <begin position="39"/>
        <end position="59"/>
    </location>
</feature>
<name>A0ABS0AH62_9GAMM</name>
<feature type="chain" id="PRO_5045086763" description="Lipoprotein SmpA/OmlA domain-containing protein" evidence="2">
    <location>
        <begin position="23"/>
        <end position="233"/>
    </location>
</feature>
<accession>A0ABS0AH62</accession>
<comment type="caution">
    <text evidence="3">The sequence shown here is derived from an EMBL/GenBank/DDBJ whole genome shotgun (WGS) entry which is preliminary data.</text>
</comment>
<feature type="compositionally biased region" description="Acidic residues" evidence="1">
    <location>
        <begin position="120"/>
        <end position="135"/>
    </location>
</feature>
<evidence type="ECO:0000313" key="3">
    <source>
        <dbReference type="EMBL" id="MBF5053423.1"/>
    </source>
</evidence>